<evidence type="ECO:0000313" key="2">
    <source>
        <dbReference type="EMBL" id="TGL20250.1"/>
    </source>
</evidence>
<protein>
    <recommendedName>
        <fullName evidence="4">Hint domain-containing protein</fullName>
    </recommendedName>
</protein>
<organism evidence="2 3">
    <name type="scientific">Leptospira yanagawae</name>
    <dbReference type="NCBI Taxonomy" id="293069"/>
    <lineage>
        <taxon>Bacteria</taxon>
        <taxon>Pseudomonadati</taxon>
        <taxon>Spirochaetota</taxon>
        <taxon>Spirochaetia</taxon>
        <taxon>Leptospirales</taxon>
        <taxon>Leptospiraceae</taxon>
        <taxon>Leptospira</taxon>
    </lineage>
</organism>
<evidence type="ECO:0000313" key="3">
    <source>
        <dbReference type="Proteomes" id="UP000298200"/>
    </source>
</evidence>
<reference evidence="3" key="1">
    <citation type="journal article" date="2019" name="PLoS Negl. Trop. Dis.">
        <title>Revisiting the worldwide diversity of Leptospira species in the environment.</title>
        <authorList>
            <person name="Vincent A.T."/>
            <person name="Schiettekatte O."/>
            <person name="Bourhy P."/>
            <person name="Veyrier F.J."/>
            <person name="Picardeau M."/>
        </authorList>
    </citation>
    <scope>NUCLEOTIDE SEQUENCE [LARGE SCALE GENOMIC DNA]</scope>
    <source>
        <strain evidence="3">201800272</strain>
    </source>
</reference>
<feature type="coiled-coil region" evidence="1">
    <location>
        <begin position="584"/>
        <end position="636"/>
    </location>
</feature>
<keyword evidence="3" id="KW-1185">Reference proteome</keyword>
<evidence type="ECO:0008006" key="4">
    <source>
        <dbReference type="Google" id="ProtNLM"/>
    </source>
</evidence>
<proteinExistence type="predicted"/>
<sequence>MFSSKLISEKENYSVIQKRTTKSKRVPYAFLQFFTFFEVVKNARRKFQKSANLNTSTDRTKNFGLYASDLFIQKNIRTWHKVTALKVLIIFIIEITLSPLGGLSDLYAQAFGRKEFKDPRGRLENYYQASNSKQTREEWENTVNSGKNLLITEWESSTQLEIERLVSEEKKKENGKSETELRAELTAERTLVRGEWETALNREIDERRGSWQAKIATKALDVLYTKINVDAIKQAIVDAEAELKSLQGTIEEKVNKWDTTIKPKLLGIRADWEAELSTLKATAVQSGVSLTGDEKVSFERELAWIEKQFLSYYDWKEGSFVQNARQNTVSRLNQESDIDNQLASETDPAEIIRLLIEKTKGKIDEETGELKEDIIKERDDIPLDFSFSDGDREKKILAALDAGQKQWEAAIEDLIVKKLQYDRNVATSRQFGEAEWSKAYADLLKERDNWLANFQQDLADGIKAWNESEARLRTNKEKALQELDRYVNSRVDSWNSYARGLEGVALSSASSIQTIIDSIANLDQLLADLPSNHPSRSIYIAQRTGWNELLAKFRAVVATAEAKVHNDMRGPNGFLNPNSPERILTTAELDLAIAKAELEAALKRRERANLVLEYAKKNVTKTAAEINSEYETAKQEFLAQQAVYSNLLQSLNGAQGSAGYFGSVPGATTPTGGESVLDRLEAARNGLNSYWQTLELARTTMEEARKKYEEASKLQIYVLNRDLLGNELGIISSEVNESDPTSYARGLRYDIEKANEQINNARELIRNREIEVYRQYYEKGNADRARQFYTELSKRIVSFETDKETLGKLKDLFDSGKSLSEILNILGTTFVVSNIVGQEQEAAFRAEVLRLKELLDSTKIGVPEAFQGWRESIGKVETKLSKMPSGDISQDKAKLDSYTTFVSNWKNSIPASLHDEYDGETIASLVEYSEELSSDWQSEKEKVDQAKLVWSSYVSTNSAFFNGTLVMTDVQRNAKVLEADIKFRELMRAVASYESFIGEISWVKSELNSYIGDIIGTAPVIINSSLTGASRTQAQAAVTEFSRNFSNLKTSLNDMLKATSVTFEEVGTYTTEYGNKFQNWQVANGKQSSALEESSSFLTSVIQSMENRVKVGKWELDFLLDPEGKVEDLAEKEKSEELALKVEGADLNDRALRLLKSKIDEANAVGEDKSIDKLRDIYLSISNELDNLRSGWNSTKEKRENIFILSLVHKYLAEQGVMLLKEKPEFWSKMLESSEGLLDFYENGGVYSQEEIARIKKEGTALERQILSDSIVYGSGMIFGGFIEGEISRKYEVVNGFRYFSEGILSGQILSVLSDSKFSDQENEQTGILSEFKAYLGDKGIRGSLGSSTDYATGGKSSEDNITILNALRDFLIEKSRKGEAVNPALAQITQEIGFYTDRIADWEFVLEHFSSTQTEADAMMSDAQTYRKDLEDAAKLFGELQSLIANTPGDSLYFQRNKIEELVTKLETVDAKINFSDEIKSKIESIKDYVWGFYKREIVQAYLTGRAVSTKSGKPDDANETFENFLTGIQSGKYFMGEADGKNTEVSALFFGRTLTTQELNELKEYLKPYDRKINIWNTEAISDLSAYLAKEDEELRPALRLQILYDTFEAVQNATANGYFVDLKKIPTEMREYALIFSFESYLGGTTDLTEITALKSQFLLMLGPDDGYNQSKINEYLSKPGKRNPSLYLPEELRELAATLDFYYRPAVELSVEVPDMNSLTNWLLEQGYSSDLAVKLMGTARLGYLLDTYYGENPTEFLDKASAVLGPISEEEKKMFLLTINGYNILPTTSTTYNGVSFGFGEEVSVEGVWLGIGMGDLHSSLLEALGKEQILLEDKFRQADVDLRKAKFLSDYKRGNVSADSYISYLSIPKEGIGGVDPEDMIEDKIKELNLAANSKLSSMLGMMENLSSNAFLTPEGDADDPSRLSLSIGKTIAEVNEYYSTDGNYTRNGDGTFTFEVDLGNQVLTKINQYVNATSPGFSNDDANGILSGAYGLWESMKSAIINAAKKIMTIFGLNADLAQDLLTFANIYKAAEDAYNSAKNAFDAAETQTNQIEEEYAEKQQEVADSYLELLAKEQNLANAEALADYLALLEFSKHPTQTLDENGNVIYDTSIKSPLELAQKRFDARDKEYQDALKKKNDAQKRVDEQVKLAEIEAATIAEKAKVEDWALRSMRYSRAEQLMRAEINQLKADLKSQRDSMFA</sequence>
<dbReference type="RefSeq" id="WP_135635629.1">
    <property type="nucleotide sequence ID" value="NZ_RQFU01000017.1"/>
</dbReference>
<evidence type="ECO:0000256" key="1">
    <source>
        <dbReference type="SAM" id="Coils"/>
    </source>
</evidence>
<feature type="non-terminal residue" evidence="2">
    <location>
        <position position="2208"/>
    </location>
</feature>
<name>A0ABY2M3X2_9LEPT</name>
<feature type="coiled-coil region" evidence="1">
    <location>
        <begin position="2035"/>
        <end position="2069"/>
    </location>
</feature>
<dbReference type="Proteomes" id="UP000298200">
    <property type="component" value="Unassembled WGS sequence"/>
</dbReference>
<feature type="coiled-coil region" evidence="1">
    <location>
        <begin position="744"/>
        <end position="771"/>
    </location>
</feature>
<dbReference type="EMBL" id="RQFU01000017">
    <property type="protein sequence ID" value="TGL20250.1"/>
    <property type="molecule type" value="Genomic_DNA"/>
</dbReference>
<keyword evidence="1" id="KW-0175">Coiled coil</keyword>
<feature type="coiled-coil region" evidence="1">
    <location>
        <begin position="229"/>
        <end position="256"/>
    </location>
</feature>
<accession>A0ABY2M3X2</accession>
<gene>
    <name evidence="2" type="ORF">EHQ46_10860</name>
</gene>
<comment type="caution">
    <text evidence="2">The sequence shown here is derived from an EMBL/GenBank/DDBJ whole genome shotgun (WGS) entry which is preliminary data.</text>
</comment>